<dbReference type="PANTHER" id="PTHR12112">
    <property type="entry name" value="BNIP - RELATED"/>
    <property type="match status" value="1"/>
</dbReference>
<evidence type="ECO:0000313" key="4">
    <source>
        <dbReference type="Proteomes" id="UP001469553"/>
    </source>
</evidence>
<dbReference type="PROSITE" id="PS50191">
    <property type="entry name" value="CRAL_TRIO"/>
    <property type="match status" value="1"/>
</dbReference>
<dbReference type="EMBL" id="JAHRIP010028392">
    <property type="protein sequence ID" value="MEQ2290541.1"/>
    <property type="molecule type" value="Genomic_DNA"/>
</dbReference>
<dbReference type="Pfam" id="PF13716">
    <property type="entry name" value="CRAL_TRIO_2"/>
    <property type="match status" value="1"/>
</dbReference>
<gene>
    <name evidence="3" type="ORF">AMECASPLE_004227</name>
</gene>
<organism evidence="3 4">
    <name type="scientific">Ameca splendens</name>
    <dbReference type="NCBI Taxonomy" id="208324"/>
    <lineage>
        <taxon>Eukaryota</taxon>
        <taxon>Metazoa</taxon>
        <taxon>Chordata</taxon>
        <taxon>Craniata</taxon>
        <taxon>Vertebrata</taxon>
        <taxon>Euteleostomi</taxon>
        <taxon>Actinopterygii</taxon>
        <taxon>Neopterygii</taxon>
        <taxon>Teleostei</taxon>
        <taxon>Neoteleostei</taxon>
        <taxon>Acanthomorphata</taxon>
        <taxon>Ovalentaria</taxon>
        <taxon>Atherinomorphae</taxon>
        <taxon>Cyprinodontiformes</taxon>
        <taxon>Goodeidae</taxon>
        <taxon>Ameca</taxon>
    </lineage>
</organism>
<dbReference type="InterPro" id="IPR001251">
    <property type="entry name" value="CRAL-TRIO_dom"/>
</dbReference>
<name>A0ABV0Y9W0_9TELE</name>
<feature type="region of interest" description="Disordered" evidence="1">
    <location>
        <begin position="219"/>
        <end position="248"/>
    </location>
</feature>
<dbReference type="InterPro" id="IPR022181">
    <property type="entry name" value="Bcl2-/adenovirus-E1B"/>
</dbReference>
<sequence length="440" mass="48761">MVASSRLTGLRELLSNMESTGEEHDEETSKIILGDQNIETTHQHTADETTSNTATRTEDEETGGDRAAMAVPDGDSAGEEEEVEVVGREETPAVDEDGGHTKQVSGFQTAEESEESQQKSLTSSRARPAPPSSLPLTEKRQMKKKVLAAPTLSLSLGGSASITSDDLQSAFLSPSPEDVEDTGLDFDLDAIETPSDSESLHFPIYDLDLEDDLQRLGVASRHHKASGSSSRSDSGPGSLPGPDQFGLGALEREDVVDSEGTRWRCFTTGDPPQESKVNMSVLEPYLRVLSHGGYYGDVQNDIIVFSSCYLPENSLENYQYVMDNLFRFVTGTLELMVAENYVIIYLCAGGQKEKLPGIAWLKECYTTIDRRLRKNLKGLYVVHPTWYIKFIMTIIKPFISSKFSRKLQFVSTLQELSHFIPTEHVQIPDCVRQYDQDQSR</sequence>
<dbReference type="Pfam" id="PF12496">
    <property type="entry name" value="BNIP2"/>
    <property type="match status" value="1"/>
</dbReference>
<accession>A0ABV0Y9W0</accession>
<dbReference type="Gene3D" id="3.40.525.10">
    <property type="entry name" value="CRAL-TRIO lipid binding domain"/>
    <property type="match status" value="1"/>
</dbReference>
<reference evidence="3 4" key="1">
    <citation type="submission" date="2021-06" db="EMBL/GenBank/DDBJ databases">
        <authorList>
            <person name="Palmer J.M."/>
        </authorList>
    </citation>
    <scope>NUCLEOTIDE SEQUENCE [LARGE SCALE GENOMIC DNA]</scope>
    <source>
        <strain evidence="3 4">AS_MEX2019</strain>
        <tissue evidence="3">Muscle</tissue>
    </source>
</reference>
<evidence type="ECO:0000259" key="2">
    <source>
        <dbReference type="PROSITE" id="PS50191"/>
    </source>
</evidence>
<dbReference type="SMART" id="SM00516">
    <property type="entry name" value="SEC14"/>
    <property type="match status" value="1"/>
</dbReference>
<keyword evidence="4" id="KW-1185">Reference proteome</keyword>
<dbReference type="InterPro" id="IPR036865">
    <property type="entry name" value="CRAL-TRIO_dom_sf"/>
</dbReference>
<feature type="region of interest" description="Disordered" evidence="1">
    <location>
        <begin position="1"/>
        <end position="144"/>
    </location>
</feature>
<feature type="compositionally biased region" description="Low complexity" evidence="1">
    <location>
        <begin position="226"/>
        <end position="242"/>
    </location>
</feature>
<dbReference type="PANTHER" id="PTHR12112:SF21">
    <property type="entry name" value="BCL-2_ADENOVIRUS E1B 19 KDA-INTERACTING PROTEIN 2-LIKE PROTEIN"/>
    <property type="match status" value="1"/>
</dbReference>
<dbReference type="SUPFAM" id="SSF52087">
    <property type="entry name" value="CRAL/TRIO domain"/>
    <property type="match status" value="1"/>
</dbReference>
<evidence type="ECO:0000313" key="3">
    <source>
        <dbReference type="EMBL" id="MEQ2290541.1"/>
    </source>
</evidence>
<protein>
    <recommendedName>
        <fullName evidence="2">CRAL-TRIO domain-containing protein</fullName>
    </recommendedName>
</protein>
<comment type="caution">
    <text evidence="3">The sequence shown here is derived from an EMBL/GenBank/DDBJ whole genome shotgun (WGS) entry which is preliminary data.</text>
</comment>
<dbReference type="CDD" id="cd00170">
    <property type="entry name" value="SEC14"/>
    <property type="match status" value="1"/>
</dbReference>
<proteinExistence type="predicted"/>
<dbReference type="Proteomes" id="UP001469553">
    <property type="component" value="Unassembled WGS sequence"/>
</dbReference>
<feature type="domain" description="CRAL-TRIO" evidence="2">
    <location>
        <begin position="282"/>
        <end position="439"/>
    </location>
</feature>
<evidence type="ECO:0000256" key="1">
    <source>
        <dbReference type="SAM" id="MobiDB-lite"/>
    </source>
</evidence>